<dbReference type="SUPFAM" id="SSF48230">
    <property type="entry name" value="Chondroitin AC/alginate lyase"/>
    <property type="match status" value="1"/>
</dbReference>
<feature type="domain" description="Alginate lyase" evidence="4">
    <location>
        <begin position="48"/>
        <end position="291"/>
    </location>
</feature>
<keyword evidence="1 3" id="KW-0732">Signal</keyword>
<dbReference type="Pfam" id="PF05426">
    <property type="entry name" value="Alginate_lyase"/>
    <property type="match status" value="1"/>
</dbReference>
<evidence type="ECO:0000256" key="2">
    <source>
        <dbReference type="ARBA" id="ARBA00023239"/>
    </source>
</evidence>
<evidence type="ECO:0000259" key="4">
    <source>
        <dbReference type="Pfam" id="PF05426"/>
    </source>
</evidence>
<reference evidence="5 6" key="1">
    <citation type="submission" date="2020-05" db="EMBL/GenBank/DDBJ databases">
        <title>Description of Pedobacter foliorum sp. nov.</title>
        <authorList>
            <person name="Qi S."/>
            <person name="Carlier A."/>
            <person name="Cnockaert M."/>
            <person name="Vandamme P."/>
        </authorList>
    </citation>
    <scope>NUCLEOTIDE SEQUENCE [LARGE SCALE GENOMIC DNA]</scope>
    <source>
        <strain evidence="5 6">LMG 31300</strain>
    </source>
</reference>
<sequence length="366" mass="41534">MKKLILCSIFCFLCSVSKAQIVSLSTTELTKLKGLIKSDDDVKKQWNDLLKTADESLTAAPNPPDTILTEGILQGDPRKTRTWASLEDMQKVYSLALAYKITGERKYLAKTSEFLLAWAKRNQPQGNPINDTNLDRIIFAYDLVKNDLSDDINLATNLWLMRVGLQEIKTFNKAASGKSLTYMNNWNSHRIKEVAEVAWAINNDSLKTWVIDVYKKQIAKNLYPDGSSYDFHERDALHYHIYDVDPLMVAATILSRDGKFGENPYSYTSTEGSSLKKSVDWLVPFFTGEKTHAEWVNSKSSFDKKRAANGEKGYIAGTLFKPQEGRSSIALANYFDKGMLSIYQANINSISKYPTWQFVLNEVKRK</sequence>
<evidence type="ECO:0000313" key="6">
    <source>
        <dbReference type="Proteomes" id="UP000762110"/>
    </source>
</evidence>
<organism evidence="5 6">
    <name type="scientific">Pedobacter boryungensis</name>
    <dbReference type="NCBI Taxonomy" id="869962"/>
    <lineage>
        <taxon>Bacteria</taxon>
        <taxon>Pseudomonadati</taxon>
        <taxon>Bacteroidota</taxon>
        <taxon>Sphingobacteriia</taxon>
        <taxon>Sphingobacteriales</taxon>
        <taxon>Sphingobacteriaceae</taxon>
        <taxon>Pedobacter</taxon>
    </lineage>
</organism>
<evidence type="ECO:0000256" key="1">
    <source>
        <dbReference type="ARBA" id="ARBA00022729"/>
    </source>
</evidence>
<dbReference type="InterPro" id="IPR008929">
    <property type="entry name" value="Chondroitin_lyas"/>
</dbReference>
<name>A0ABX2DGJ8_9SPHI</name>
<dbReference type="Gene3D" id="1.50.10.100">
    <property type="entry name" value="Chondroitin AC/alginate lyase"/>
    <property type="match status" value="1"/>
</dbReference>
<evidence type="ECO:0000256" key="3">
    <source>
        <dbReference type="SAM" id="SignalP"/>
    </source>
</evidence>
<evidence type="ECO:0000313" key="5">
    <source>
        <dbReference type="EMBL" id="NQX32917.1"/>
    </source>
</evidence>
<keyword evidence="2 5" id="KW-0456">Lyase</keyword>
<dbReference type="EMBL" id="JABMKV010000003">
    <property type="protein sequence ID" value="NQX32917.1"/>
    <property type="molecule type" value="Genomic_DNA"/>
</dbReference>
<dbReference type="InterPro" id="IPR008397">
    <property type="entry name" value="Alginate_lyase_dom"/>
</dbReference>
<feature type="chain" id="PRO_5046915438" evidence="3">
    <location>
        <begin position="20"/>
        <end position="366"/>
    </location>
</feature>
<comment type="caution">
    <text evidence="5">The sequence shown here is derived from an EMBL/GenBank/DDBJ whole genome shotgun (WGS) entry which is preliminary data.</text>
</comment>
<protein>
    <submittedName>
        <fullName evidence="5">Alginate lyase family protein</fullName>
    </submittedName>
</protein>
<dbReference type="Proteomes" id="UP000762110">
    <property type="component" value="Unassembled WGS sequence"/>
</dbReference>
<feature type="signal peptide" evidence="3">
    <location>
        <begin position="1"/>
        <end position="19"/>
    </location>
</feature>
<accession>A0ABX2DGJ8</accession>
<dbReference type="GO" id="GO:0016829">
    <property type="term" value="F:lyase activity"/>
    <property type="evidence" value="ECO:0007669"/>
    <property type="project" value="UniProtKB-KW"/>
</dbReference>
<dbReference type="RefSeq" id="WP_173273482.1">
    <property type="nucleotide sequence ID" value="NZ_JABMKV010000003.1"/>
</dbReference>
<gene>
    <name evidence="5" type="ORF">HQN85_14340</name>
</gene>
<proteinExistence type="predicted"/>
<keyword evidence="6" id="KW-1185">Reference proteome</keyword>